<organism evidence="3">
    <name type="scientific">Sesamum calycinum</name>
    <dbReference type="NCBI Taxonomy" id="2727403"/>
    <lineage>
        <taxon>Eukaryota</taxon>
        <taxon>Viridiplantae</taxon>
        <taxon>Streptophyta</taxon>
        <taxon>Embryophyta</taxon>
        <taxon>Tracheophyta</taxon>
        <taxon>Spermatophyta</taxon>
        <taxon>Magnoliopsida</taxon>
        <taxon>eudicotyledons</taxon>
        <taxon>Gunneridae</taxon>
        <taxon>Pentapetalae</taxon>
        <taxon>asterids</taxon>
        <taxon>lamiids</taxon>
        <taxon>Lamiales</taxon>
        <taxon>Pedaliaceae</taxon>
        <taxon>Sesamum</taxon>
    </lineage>
</organism>
<name>A0AAW2JMH1_9LAMI</name>
<proteinExistence type="predicted"/>
<dbReference type="GO" id="GO:0005524">
    <property type="term" value="F:ATP binding"/>
    <property type="evidence" value="ECO:0007669"/>
    <property type="project" value="UniProtKB-KW"/>
</dbReference>
<keyword evidence="3" id="KW-0436">Ligase</keyword>
<dbReference type="PANTHER" id="PTHR22594:SF54">
    <property type="entry name" value="ASPARAGINE--TRNA LIGASE, CYTOPLASMIC 1-RELATED"/>
    <property type="match status" value="1"/>
</dbReference>
<reference evidence="3" key="1">
    <citation type="submission" date="2020-06" db="EMBL/GenBank/DDBJ databases">
        <authorList>
            <person name="Li T."/>
            <person name="Hu X."/>
            <person name="Zhang T."/>
            <person name="Song X."/>
            <person name="Zhang H."/>
            <person name="Dai N."/>
            <person name="Sheng W."/>
            <person name="Hou X."/>
            <person name="Wei L."/>
        </authorList>
    </citation>
    <scope>NUCLEOTIDE SEQUENCE</scope>
    <source>
        <strain evidence="3">KEN8</strain>
        <tissue evidence="3">Leaf</tissue>
    </source>
</reference>
<evidence type="ECO:0000313" key="3">
    <source>
        <dbReference type="EMBL" id="KAL0295649.1"/>
    </source>
</evidence>
<dbReference type="SUPFAM" id="SSF55681">
    <property type="entry name" value="Class II aaRS and biotin synthetases"/>
    <property type="match status" value="1"/>
</dbReference>
<comment type="caution">
    <text evidence="3">The sequence shown here is derived from an EMBL/GenBank/DDBJ whole genome shotgun (WGS) entry which is preliminary data.</text>
</comment>
<evidence type="ECO:0000256" key="1">
    <source>
        <dbReference type="ARBA" id="ARBA00022917"/>
    </source>
</evidence>
<sequence length="104" mass="11937">MAVAILEEAAKVKNENKVEWGIDFSFCEHERYFTEEKFKASVIVYNHPKASKDFYMKVNEDNETDAAMDVLAGEQENMLLLSQKLITPISEDVLVEKLQELGYS</sequence>
<protein>
    <submittedName>
        <fullName evidence="3">Asparagine--tRNA ligase</fullName>
    </submittedName>
</protein>
<dbReference type="AlphaFoldDB" id="A0AAW2JMH1"/>
<dbReference type="PANTHER" id="PTHR22594">
    <property type="entry name" value="ASPARTYL/LYSYL-TRNA SYNTHETASE"/>
    <property type="match status" value="1"/>
</dbReference>
<dbReference type="GO" id="GO:0004816">
    <property type="term" value="F:asparagine-tRNA ligase activity"/>
    <property type="evidence" value="ECO:0007669"/>
    <property type="project" value="TreeGrafter"/>
</dbReference>
<keyword evidence="2" id="KW-0030">Aminoacyl-tRNA synthetase</keyword>
<accession>A0AAW2JMH1</accession>
<keyword evidence="1" id="KW-0648">Protein biosynthesis</keyword>
<dbReference type="GO" id="GO:0006421">
    <property type="term" value="P:asparaginyl-tRNA aminoacylation"/>
    <property type="evidence" value="ECO:0007669"/>
    <property type="project" value="TreeGrafter"/>
</dbReference>
<reference evidence="3" key="2">
    <citation type="journal article" date="2024" name="Plant">
        <title>Genomic evolution and insights into agronomic trait innovations of Sesamum species.</title>
        <authorList>
            <person name="Miao H."/>
            <person name="Wang L."/>
            <person name="Qu L."/>
            <person name="Liu H."/>
            <person name="Sun Y."/>
            <person name="Le M."/>
            <person name="Wang Q."/>
            <person name="Wei S."/>
            <person name="Zheng Y."/>
            <person name="Lin W."/>
            <person name="Duan Y."/>
            <person name="Cao H."/>
            <person name="Xiong S."/>
            <person name="Wang X."/>
            <person name="Wei L."/>
            <person name="Li C."/>
            <person name="Ma Q."/>
            <person name="Ju M."/>
            <person name="Zhao R."/>
            <person name="Li G."/>
            <person name="Mu C."/>
            <person name="Tian Q."/>
            <person name="Mei H."/>
            <person name="Zhang T."/>
            <person name="Gao T."/>
            <person name="Zhang H."/>
        </authorList>
    </citation>
    <scope>NUCLEOTIDE SEQUENCE</scope>
    <source>
        <tissue evidence="3">Leaf</tissue>
    </source>
</reference>
<dbReference type="GO" id="GO:0005739">
    <property type="term" value="C:mitochondrion"/>
    <property type="evidence" value="ECO:0007669"/>
    <property type="project" value="TreeGrafter"/>
</dbReference>
<dbReference type="InterPro" id="IPR045864">
    <property type="entry name" value="aa-tRNA-synth_II/BPL/LPL"/>
</dbReference>
<evidence type="ECO:0000256" key="2">
    <source>
        <dbReference type="ARBA" id="ARBA00023146"/>
    </source>
</evidence>
<dbReference type="Gene3D" id="3.30.930.10">
    <property type="entry name" value="Bira Bifunctional Protein, Domain 2"/>
    <property type="match status" value="1"/>
</dbReference>
<gene>
    <name evidence="3" type="ORF">Scaly_3094700</name>
</gene>
<dbReference type="EMBL" id="JACGWM010000979">
    <property type="protein sequence ID" value="KAL0295649.1"/>
    <property type="molecule type" value="Genomic_DNA"/>
</dbReference>